<dbReference type="PANTHER" id="PTHR43135">
    <property type="entry name" value="ALPHA-D-RIBOSE 1-METHYLPHOSPHONATE 5-TRIPHOSPHATE DIPHOSPHATASE"/>
    <property type="match status" value="1"/>
</dbReference>
<organism evidence="3 4">
    <name type="scientific">Gemmatimonas phototrophica</name>
    <dbReference type="NCBI Taxonomy" id="1379270"/>
    <lineage>
        <taxon>Bacteria</taxon>
        <taxon>Pseudomonadati</taxon>
        <taxon>Gemmatimonadota</taxon>
        <taxon>Gemmatimonadia</taxon>
        <taxon>Gemmatimonadales</taxon>
        <taxon>Gemmatimonadaceae</taxon>
        <taxon>Gemmatimonas</taxon>
    </lineage>
</organism>
<evidence type="ECO:0000259" key="2">
    <source>
        <dbReference type="Pfam" id="PF01979"/>
    </source>
</evidence>
<evidence type="ECO:0000313" key="3">
    <source>
        <dbReference type="EMBL" id="AMW04465.1"/>
    </source>
</evidence>
<dbReference type="InterPro" id="IPR011059">
    <property type="entry name" value="Metal-dep_hydrolase_composite"/>
</dbReference>
<feature type="chain" id="PRO_5007506785" description="Amidohydrolase-related domain-containing protein" evidence="1">
    <location>
        <begin position="26"/>
        <end position="418"/>
    </location>
</feature>
<reference evidence="3 4" key="1">
    <citation type="journal article" date="2014" name="Proc. Natl. Acad. Sci. U.S.A.">
        <title>Functional type 2 photosynthetic reaction centers found in the rare bacterial phylum Gemmatimonadetes.</title>
        <authorList>
            <person name="Zeng Y."/>
            <person name="Feng F."/>
            <person name="Medova H."/>
            <person name="Dean J."/>
            <person name="Koblizek M."/>
        </authorList>
    </citation>
    <scope>NUCLEOTIDE SEQUENCE [LARGE SCALE GENOMIC DNA]</scope>
    <source>
        <strain evidence="3 4">AP64</strain>
    </source>
</reference>
<keyword evidence="1" id="KW-0732">Signal</keyword>
<keyword evidence="4" id="KW-1185">Reference proteome</keyword>
<evidence type="ECO:0000256" key="1">
    <source>
        <dbReference type="SAM" id="SignalP"/>
    </source>
</evidence>
<accession>A0A143BIN8</accession>
<dbReference type="Gene3D" id="2.30.40.10">
    <property type="entry name" value="Urease, subunit C, domain 1"/>
    <property type="match status" value="1"/>
</dbReference>
<dbReference type="Pfam" id="PF01979">
    <property type="entry name" value="Amidohydro_1"/>
    <property type="match status" value="1"/>
</dbReference>
<dbReference type="Proteomes" id="UP000076404">
    <property type="component" value="Chromosome"/>
</dbReference>
<sequence length="418" mass="44259">MRLHHQTVLTAFLTGILSLPCPLLAQPAAGTRVFTGATIIDGTGKAPQQNATIVVTDGRITAVGPASQVTAPANAERISLAGKVIMPGIINAHGHASSVANLATYAAYGVTTVYSLGDESADVFAAREAQRTVSPPHARVFVAGPVLNPSSVSEARAQVAAVVAQGVDIVKIRVDDNLGTTPKMSPDVYTAVIQEAHARGKRVAVHLYYLNDAKALLAAGADFIAHSVRDQPVDASFVKALSASTVCYSPTLMREVSTYVYESTPAFFADSQFLAHANRAWMTTVTQPARQEATRTSASAQRYKAQLPVATKNLKTLHDAGVPIAMGTDTGPLGRFQGYFELMELEMMVDAGLTPAQAISAATRDAAKCMQIDREVGTLETGKWADFVVLEASPLARIANIRRQHSVWIGGQRVGAAR</sequence>
<dbReference type="Gene3D" id="3.20.20.140">
    <property type="entry name" value="Metal-dependent hydrolases"/>
    <property type="match status" value="1"/>
</dbReference>
<dbReference type="AlphaFoldDB" id="A0A143BIN8"/>
<dbReference type="SUPFAM" id="SSF51338">
    <property type="entry name" value="Composite domain of metallo-dependent hydrolases"/>
    <property type="match status" value="1"/>
</dbReference>
<feature type="signal peptide" evidence="1">
    <location>
        <begin position="1"/>
        <end position="25"/>
    </location>
</feature>
<dbReference type="SUPFAM" id="SSF51556">
    <property type="entry name" value="Metallo-dependent hydrolases"/>
    <property type="match status" value="1"/>
</dbReference>
<dbReference type="InterPro" id="IPR051781">
    <property type="entry name" value="Metallo-dep_Hydrolase"/>
</dbReference>
<gene>
    <name evidence="3" type="ORF">GEMMAAP_05655</name>
</gene>
<feature type="domain" description="Amidohydrolase-related" evidence="2">
    <location>
        <begin position="84"/>
        <end position="414"/>
    </location>
</feature>
<protein>
    <recommendedName>
        <fullName evidence="2">Amidohydrolase-related domain-containing protein</fullName>
    </recommendedName>
</protein>
<dbReference type="OrthoDB" id="9797498at2"/>
<proteinExistence type="predicted"/>
<dbReference type="EMBL" id="CP011454">
    <property type="protein sequence ID" value="AMW04465.1"/>
    <property type="molecule type" value="Genomic_DNA"/>
</dbReference>
<dbReference type="KEGG" id="gph:GEMMAAP_05655"/>
<dbReference type="InterPro" id="IPR006680">
    <property type="entry name" value="Amidohydro-rel"/>
</dbReference>
<dbReference type="PANTHER" id="PTHR43135:SF3">
    <property type="entry name" value="ALPHA-D-RIBOSE 1-METHYLPHOSPHONATE 5-TRIPHOSPHATE DIPHOSPHATASE"/>
    <property type="match status" value="1"/>
</dbReference>
<name>A0A143BIN8_9BACT</name>
<dbReference type="STRING" id="1379270.GEMMAAP_05655"/>
<dbReference type="eggNOG" id="COG1228">
    <property type="taxonomic scope" value="Bacteria"/>
</dbReference>
<reference evidence="3 4" key="2">
    <citation type="journal article" date="2016" name="Environ. Microbiol. Rep.">
        <title>Metagenomic evidence for the presence of phototrophic Gemmatimonadetes bacteria in diverse environments.</title>
        <authorList>
            <person name="Zeng Y."/>
            <person name="Baumbach J."/>
            <person name="Barbosa E.G."/>
            <person name="Azevedo V."/>
            <person name="Zhang C."/>
            <person name="Koblizek M."/>
        </authorList>
    </citation>
    <scope>NUCLEOTIDE SEQUENCE [LARGE SCALE GENOMIC DNA]</scope>
    <source>
        <strain evidence="3 4">AP64</strain>
    </source>
</reference>
<dbReference type="RefSeq" id="WP_026849868.1">
    <property type="nucleotide sequence ID" value="NZ_CP011454.1"/>
</dbReference>
<evidence type="ECO:0000313" key="4">
    <source>
        <dbReference type="Proteomes" id="UP000076404"/>
    </source>
</evidence>
<dbReference type="GO" id="GO:0016810">
    <property type="term" value="F:hydrolase activity, acting on carbon-nitrogen (but not peptide) bonds"/>
    <property type="evidence" value="ECO:0007669"/>
    <property type="project" value="InterPro"/>
</dbReference>
<dbReference type="InterPro" id="IPR032466">
    <property type="entry name" value="Metal_Hydrolase"/>
</dbReference>